<dbReference type="PROSITE" id="PS50005">
    <property type="entry name" value="TPR"/>
    <property type="match status" value="1"/>
</dbReference>
<keyword evidence="1" id="KW-0802">TPR repeat</keyword>
<proteinExistence type="predicted"/>
<dbReference type="SMART" id="SM00028">
    <property type="entry name" value="TPR"/>
    <property type="match status" value="3"/>
</dbReference>
<evidence type="ECO:0000313" key="3">
    <source>
        <dbReference type="Proteomes" id="UP001515943"/>
    </source>
</evidence>
<dbReference type="Pfam" id="PF13424">
    <property type="entry name" value="TPR_12"/>
    <property type="match status" value="2"/>
</dbReference>
<reference evidence="2 3" key="1">
    <citation type="submission" date="2019-08" db="EMBL/GenBank/DDBJ databases">
        <title>Lentzea from Indian Himalayas.</title>
        <authorList>
            <person name="Mandal S."/>
            <person name="Mallick Gupta A."/>
            <person name="Maiti P.K."/>
            <person name="Sarkar J."/>
            <person name="Mandal S."/>
        </authorList>
    </citation>
    <scope>NUCLEOTIDE SEQUENCE [LARGE SCALE GENOMIC DNA]</scope>
    <source>
        <strain evidence="2 3">PSKA42</strain>
    </source>
</reference>
<accession>A0ABX1FVI7</accession>
<gene>
    <name evidence="2" type="ORF">FXN61_41495</name>
</gene>
<organism evidence="2 3">
    <name type="scientific">Lentzea indica</name>
    <dbReference type="NCBI Taxonomy" id="2604800"/>
    <lineage>
        <taxon>Bacteria</taxon>
        <taxon>Bacillati</taxon>
        <taxon>Actinomycetota</taxon>
        <taxon>Actinomycetes</taxon>
        <taxon>Pseudonocardiales</taxon>
        <taxon>Pseudonocardiaceae</taxon>
        <taxon>Lentzea</taxon>
    </lineage>
</organism>
<dbReference type="Gene3D" id="1.25.40.10">
    <property type="entry name" value="Tetratricopeptide repeat domain"/>
    <property type="match status" value="1"/>
</dbReference>
<keyword evidence="3" id="KW-1185">Reference proteome</keyword>
<sequence>MTPQVADPARMRAWLDAERSNLTDLCVFAAGHERPEHAMRLAEMLYRYLEAGYHSEALVVHTNGLRAARQIGDRDGEARALTNLGAVHRLLGRYGSAAARLRQSLRLHRDRSDRHGEARALSHLGIVEDRLGDTDAAIGYLEQALARYRELDDRHGTAAVLTNLGTVQSQAGDYAEAPTRWRRGERCSANSAIAPERRAR</sequence>
<dbReference type="SUPFAM" id="SSF48452">
    <property type="entry name" value="TPR-like"/>
    <property type="match status" value="1"/>
</dbReference>
<dbReference type="Proteomes" id="UP001515943">
    <property type="component" value="Unassembled WGS sequence"/>
</dbReference>
<dbReference type="EMBL" id="VSRL01000290">
    <property type="protein sequence ID" value="NKE62854.1"/>
    <property type="molecule type" value="Genomic_DNA"/>
</dbReference>
<evidence type="ECO:0000313" key="2">
    <source>
        <dbReference type="EMBL" id="NKE62854.1"/>
    </source>
</evidence>
<dbReference type="InterPro" id="IPR011990">
    <property type="entry name" value="TPR-like_helical_dom_sf"/>
</dbReference>
<dbReference type="PANTHER" id="PTHR10098:SF108">
    <property type="entry name" value="TETRATRICOPEPTIDE REPEAT PROTEIN 28"/>
    <property type="match status" value="1"/>
</dbReference>
<evidence type="ECO:0000256" key="1">
    <source>
        <dbReference type="PROSITE-ProRule" id="PRU00339"/>
    </source>
</evidence>
<dbReference type="RefSeq" id="WP_167979466.1">
    <property type="nucleotide sequence ID" value="NZ_VSRL01000290.1"/>
</dbReference>
<dbReference type="InterPro" id="IPR019734">
    <property type="entry name" value="TPR_rpt"/>
</dbReference>
<comment type="caution">
    <text evidence="2">The sequence shown here is derived from an EMBL/GenBank/DDBJ whole genome shotgun (WGS) entry which is preliminary data.</text>
</comment>
<name>A0ABX1FVI7_9PSEU</name>
<dbReference type="PANTHER" id="PTHR10098">
    <property type="entry name" value="RAPSYN-RELATED"/>
    <property type="match status" value="1"/>
</dbReference>
<feature type="repeat" description="TPR" evidence="1">
    <location>
        <begin position="78"/>
        <end position="111"/>
    </location>
</feature>
<protein>
    <submittedName>
        <fullName evidence="2">Tetratricopeptide repeat protein</fullName>
    </submittedName>
</protein>